<keyword evidence="7" id="KW-1185">Reference proteome</keyword>
<gene>
    <name evidence="6" type="ORF">PGLA1383_LOCUS25920</name>
</gene>
<dbReference type="GO" id="GO:0017017">
    <property type="term" value="F:MAP kinase tyrosine/serine/threonine phosphatase activity"/>
    <property type="evidence" value="ECO:0007669"/>
    <property type="project" value="TreeGrafter"/>
</dbReference>
<protein>
    <recommendedName>
        <fullName evidence="2">protein-tyrosine-phosphatase</fullName>
        <ecNumber evidence="2">3.1.3.48</ecNumber>
    </recommendedName>
</protein>
<accession>A0A813F678</accession>
<proteinExistence type="inferred from homology"/>
<dbReference type="EMBL" id="CAJNNV010022308">
    <property type="protein sequence ID" value="CAE8608020.1"/>
    <property type="molecule type" value="Genomic_DNA"/>
</dbReference>
<dbReference type="GO" id="GO:0008330">
    <property type="term" value="F:protein tyrosine/threonine phosphatase activity"/>
    <property type="evidence" value="ECO:0007669"/>
    <property type="project" value="TreeGrafter"/>
</dbReference>
<keyword evidence="3" id="KW-0378">Hydrolase</keyword>
<evidence type="ECO:0000256" key="1">
    <source>
        <dbReference type="ARBA" id="ARBA00008601"/>
    </source>
</evidence>
<dbReference type="InterPro" id="IPR020422">
    <property type="entry name" value="TYR_PHOSPHATASE_DUAL_dom"/>
</dbReference>
<comment type="similarity">
    <text evidence="1">Belongs to the protein-tyrosine phosphatase family. Non-receptor class dual specificity subfamily.</text>
</comment>
<dbReference type="Pfam" id="PF00782">
    <property type="entry name" value="DSPc"/>
    <property type="match status" value="1"/>
</dbReference>
<evidence type="ECO:0000256" key="3">
    <source>
        <dbReference type="ARBA" id="ARBA00022801"/>
    </source>
</evidence>
<sequence length="631" mass="69951">MCTASCLFDRIGPQAIETFGIDDEQMQVRLALVQRLVAQPIPETGFSDPSPASVEEDLFVGSKYHAADVEKLVSLGVTAVLNCAPSGITTLPLNAYQEKGIRYRFTNVRQDDYDYPILHDREGSWSAHLHVASTFYTEVRDAGGKALFFCVAGQNRSPTLALAVLLLRQKPLLAILEGCSKRRPFILENVGFQRQLVELESRVRLYHTFGGIEDSQKRQLMLPGNNLPKRPRNGNNGNMFAVGTVTVELLVPGLCTVDVLIPAEATIASTKDVLVKKVNGHLLSLSEGSGLAGKSWLVFSMFGTGTQFDLVLEEEAVETSVQVARLGSTFGLKVKEDGANSIVHWTGCCRFELVIFSLVKPASGSEEYPVHEVFTFRHQERAGAPGTLLENNVMGTHLRSWDFVSGQAFRSKQPIVFSYSEDERDKRDFMNVSTSHNARQQFSAPGEGGILGMGANAIVHHVELEAVEKMSKSEAGVAKRLRMAGALNKEGRLLYFYGLGLALSSNNGNHEQYKFEATLLSRYQEEFSAYTLKQFMDDYTTVLAHADVPADRSVEIRKLQEEFSLIKVKVLLVSLLNGFRDLTLMGVQAFDFCHMNNVLISRDYRKARIIDIAAWICPRMAKAKARSNSHP</sequence>
<organism evidence="6 7">
    <name type="scientific">Polarella glacialis</name>
    <name type="common">Dinoflagellate</name>
    <dbReference type="NCBI Taxonomy" id="89957"/>
    <lineage>
        <taxon>Eukaryota</taxon>
        <taxon>Sar</taxon>
        <taxon>Alveolata</taxon>
        <taxon>Dinophyceae</taxon>
        <taxon>Suessiales</taxon>
        <taxon>Suessiaceae</taxon>
        <taxon>Polarella</taxon>
    </lineage>
</organism>
<evidence type="ECO:0000256" key="4">
    <source>
        <dbReference type="ARBA" id="ARBA00022912"/>
    </source>
</evidence>
<dbReference type="SMART" id="SM00195">
    <property type="entry name" value="DSPc"/>
    <property type="match status" value="1"/>
</dbReference>
<dbReference type="Proteomes" id="UP000654075">
    <property type="component" value="Unassembled WGS sequence"/>
</dbReference>
<dbReference type="EC" id="3.1.3.48" evidence="2"/>
<keyword evidence="4" id="KW-0904">Protein phosphatase</keyword>
<dbReference type="OrthoDB" id="285418at2759"/>
<dbReference type="AlphaFoldDB" id="A0A813F678"/>
<dbReference type="PANTHER" id="PTHR10159:SF519">
    <property type="entry name" value="DUAL SPECIFICITY PROTEIN PHOSPHATASE MPK3"/>
    <property type="match status" value="1"/>
</dbReference>
<dbReference type="GO" id="GO:0043409">
    <property type="term" value="P:negative regulation of MAPK cascade"/>
    <property type="evidence" value="ECO:0007669"/>
    <property type="project" value="TreeGrafter"/>
</dbReference>
<dbReference type="InterPro" id="IPR000340">
    <property type="entry name" value="Dual-sp_phosphatase_cat-dom"/>
</dbReference>
<reference evidence="6" key="1">
    <citation type="submission" date="2021-02" db="EMBL/GenBank/DDBJ databases">
        <authorList>
            <person name="Dougan E. K."/>
            <person name="Rhodes N."/>
            <person name="Thang M."/>
            <person name="Chan C."/>
        </authorList>
    </citation>
    <scope>NUCLEOTIDE SEQUENCE</scope>
</reference>
<dbReference type="GO" id="GO:0033550">
    <property type="term" value="F:MAP kinase tyrosine phosphatase activity"/>
    <property type="evidence" value="ECO:0007669"/>
    <property type="project" value="TreeGrafter"/>
</dbReference>
<evidence type="ECO:0000256" key="2">
    <source>
        <dbReference type="ARBA" id="ARBA00013064"/>
    </source>
</evidence>
<dbReference type="CDD" id="cd14498">
    <property type="entry name" value="DSP"/>
    <property type="match status" value="1"/>
</dbReference>
<evidence type="ECO:0000313" key="6">
    <source>
        <dbReference type="EMBL" id="CAE8608020.1"/>
    </source>
</evidence>
<evidence type="ECO:0000259" key="5">
    <source>
        <dbReference type="SMART" id="SM00195"/>
    </source>
</evidence>
<dbReference type="PANTHER" id="PTHR10159">
    <property type="entry name" value="DUAL SPECIFICITY PROTEIN PHOSPHATASE"/>
    <property type="match status" value="1"/>
</dbReference>
<feature type="domain" description="Tyrosine-protein phosphatase" evidence="5">
    <location>
        <begin position="50"/>
        <end position="202"/>
    </location>
</feature>
<name>A0A813F678_POLGL</name>
<comment type="caution">
    <text evidence="6">The sequence shown here is derived from an EMBL/GenBank/DDBJ whole genome shotgun (WGS) entry which is preliminary data.</text>
</comment>
<dbReference type="Gene3D" id="3.90.190.10">
    <property type="entry name" value="Protein tyrosine phosphatase superfamily"/>
    <property type="match status" value="1"/>
</dbReference>
<dbReference type="InterPro" id="IPR029021">
    <property type="entry name" value="Prot-tyrosine_phosphatase-like"/>
</dbReference>
<feature type="non-terminal residue" evidence="6">
    <location>
        <position position="1"/>
    </location>
</feature>
<dbReference type="SUPFAM" id="SSF52799">
    <property type="entry name" value="(Phosphotyrosine protein) phosphatases II"/>
    <property type="match status" value="1"/>
</dbReference>
<dbReference type="GO" id="GO:0005737">
    <property type="term" value="C:cytoplasm"/>
    <property type="evidence" value="ECO:0007669"/>
    <property type="project" value="TreeGrafter"/>
</dbReference>
<evidence type="ECO:0000313" key="7">
    <source>
        <dbReference type="Proteomes" id="UP000654075"/>
    </source>
</evidence>